<dbReference type="EMBL" id="JBFOLK010000003">
    <property type="protein sequence ID" value="KAL2526882.1"/>
    <property type="molecule type" value="Genomic_DNA"/>
</dbReference>
<keyword evidence="1" id="KW-0472">Membrane</keyword>
<accession>A0ABD1UPL1</accession>
<dbReference type="AlphaFoldDB" id="A0ABD1UPL1"/>
<comment type="caution">
    <text evidence="2">The sequence shown here is derived from an EMBL/GenBank/DDBJ whole genome shotgun (WGS) entry which is preliminary data.</text>
</comment>
<keyword evidence="1" id="KW-0812">Transmembrane</keyword>
<keyword evidence="1" id="KW-1133">Transmembrane helix</keyword>
<sequence length="193" mass="20633">MVSILAFSAPLVAKVARSVYSFFPSLSTASVTAAIFSSSHRSGWRCFIFFSITKYGICSGSYCSSIAKVAGSVSSSLLSLGAASVLTAIISLMVGAIGDDPTVLLLETSTSSSVNVLHEDKEKGVAIDEWEKMAPKRTLKIEGADMDSRRVKSVEWLLLKKLQNQSQLFSVWCRTLLLICLTGLNVSILGPSG</sequence>
<name>A0ABD1UPL1_9LAMI</name>
<feature type="transmembrane region" description="Helical" evidence="1">
    <location>
        <begin position="169"/>
        <end position="190"/>
    </location>
</feature>
<reference evidence="3" key="1">
    <citation type="submission" date="2024-07" db="EMBL/GenBank/DDBJ databases">
        <title>Two chromosome-level genome assemblies of Korean endemic species Abeliophyllum distichum and Forsythia ovata (Oleaceae).</title>
        <authorList>
            <person name="Jang H."/>
        </authorList>
    </citation>
    <scope>NUCLEOTIDE SEQUENCE [LARGE SCALE GENOMIC DNA]</scope>
</reference>
<proteinExistence type="predicted"/>
<feature type="transmembrane region" description="Helical" evidence="1">
    <location>
        <begin position="77"/>
        <end position="97"/>
    </location>
</feature>
<keyword evidence="3" id="KW-1185">Reference proteome</keyword>
<protein>
    <submittedName>
        <fullName evidence="2">Uncharacterized protein</fullName>
    </submittedName>
</protein>
<feature type="transmembrane region" description="Helical" evidence="1">
    <location>
        <begin position="42"/>
        <end position="65"/>
    </location>
</feature>
<organism evidence="2 3">
    <name type="scientific">Abeliophyllum distichum</name>
    <dbReference type="NCBI Taxonomy" id="126358"/>
    <lineage>
        <taxon>Eukaryota</taxon>
        <taxon>Viridiplantae</taxon>
        <taxon>Streptophyta</taxon>
        <taxon>Embryophyta</taxon>
        <taxon>Tracheophyta</taxon>
        <taxon>Spermatophyta</taxon>
        <taxon>Magnoliopsida</taxon>
        <taxon>eudicotyledons</taxon>
        <taxon>Gunneridae</taxon>
        <taxon>Pentapetalae</taxon>
        <taxon>asterids</taxon>
        <taxon>lamiids</taxon>
        <taxon>Lamiales</taxon>
        <taxon>Oleaceae</taxon>
        <taxon>Forsythieae</taxon>
        <taxon>Abeliophyllum</taxon>
    </lineage>
</organism>
<gene>
    <name evidence="2" type="ORF">Adt_11936</name>
</gene>
<evidence type="ECO:0000313" key="2">
    <source>
        <dbReference type="EMBL" id="KAL2526882.1"/>
    </source>
</evidence>
<dbReference type="Proteomes" id="UP001604336">
    <property type="component" value="Unassembled WGS sequence"/>
</dbReference>
<evidence type="ECO:0000313" key="3">
    <source>
        <dbReference type="Proteomes" id="UP001604336"/>
    </source>
</evidence>
<evidence type="ECO:0000256" key="1">
    <source>
        <dbReference type="SAM" id="Phobius"/>
    </source>
</evidence>